<dbReference type="InterPro" id="IPR000172">
    <property type="entry name" value="GMC_OxRdtase_N"/>
</dbReference>
<evidence type="ECO:0000256" key="2">
    <source>
        <dbReference type="ARBA" id="ARBA00003842"/>
    </source>
</evidence>
<dbReference type="GO" id="GO:0050660">
    <property type="term" value="F:flavin adenine dinucleotide binding"/>
    <property type="evidence" value="ECO:0007669"/>
    <property type="project" value="InterPro"/>
</dbReference>
<name>A0A9P0YSM4_CUSEU</name>
<proteinExistence type="inferred from homology"/>
<dbReference type="PANTHER" id="PTHR46056">
    <property type="entry name" value="LONG-CHAIN-ALCOHOL OXIDASE"/>
    <property type="match status" value="1"/>
</dbReference>
<keyword evidence="19" id="KW-1185">Reference proteome</keyword>
<evidence type="ECO:0000256" key="15">
    <source>
        <dbReference type="SAM" id="MobiDB-lite"/>
    </source>
</evidence>
<dbReference type="SUPFAM" id="SSF51905">
    <property type="entry name" value="FAD/NAD(P)-binding domain"/>
    <property type="match status" value="1"/>
</dbReference>
<reference evidence="18" key="1">
    <citation type="submission" date="2022-07" db="EMBL/GenBank/DDBJ databases">
        <authorList>
            <person name="Macas J."/>
            <person name="Novak P."/>
            <person name="Neumann P."/>
        </authorList>
    </citation>
    <scope>NUCLEOTIDE SEQUENCE</scope>
</reference>
<keyword evidence="9" id="KW-1133">Transmembrane helix</keyword>
<dbReference type="Pfam" id="PF00732">
    <property type="entry name" value="GMC_oxred_N"/>
    <property type="match status" value="1"/>
</dbReference>
<dbReference type="InterPro" id="IPR007867">
    <property type="entry name" value="GMC_OxRtase_C"/>
</dbReference>
<protein>
    <recommendedName>
        <fullName evidence="5 12">Long-chain-alcohol oxidase</fullName>
        <ecNumber evidence="5 12">1.1.3.20</ecNumber>
    </recommendedName>
</protein>
<dbReference type="OrthoDB" id="269227at2759"/>
<keyword evidence="6" id="KW-0285">Flavoprotein</keyword>
<organism evidence="18 19">
    <name type="scientific">Cuscuta europaea</name>
    <name type="common">European dodder</name>
    <dbReference type="NCBI Taxonomy" id="41803"/>
    <lineage>
        <taxon>Eukaryota</taxon>
        <taxon>Viridiplantae</taxon>
        <taxon>Streptophyta</taxon>
        <taxon>Embryophyta</taxon>
        <taxon>Tracheophyta</taxon>
        <taxon>Spermatophyta</taxon>
        <taxon>Magnoliopsida</taxon>
        <taxon>eudicotyledons</taxon>
        <taxon>Gunneridae</taxon>
        <taxon>Pentapetalae</taxon>
        <taxon>asterids</taxon>
        <taxon>lamiids</taxon>
        <taxon>Solanales</taxon>
        <taxon>Convolvulaceae</taxon>
        <taxon>Cuscuteae</taxon>
        <taxon>Cuscuta</taxon>
        <taxon>Cuscuta subgen. Cuscuta</taxon>
    </lineage>
</organism>
<dbReference type="InterPro" id="IPR036188">
    <property type="entry name" value="FAD/NAD-bd_sf"/>
</dbReference>
<feature type="binding site" evidence="14">
    <location>
        <begin position="239"/>
        <end position="254"/>
    </location>
    <ligand>
        <name>FAD</name>
        <dbReference type="ChEBI" id="CHEBI:57692"/>
    </ligand>
</feature>
<keyword evidence="11 12" id="KW-0472">Membrane</keyword>
<evidence type="ECO:0000256" key="10">
    <source>
        <dbReference type="ARBA" id="ARBA00023002"/>
    </source>
</evidence>
<gene>
    <name evidence="18" type="ORF">CEURO_LOCUS4924</name>
</gene>
<dbReference type="PIRSF" id="PIRSF028937">
    <property type="entry name" value="Lg_Ch_AO"/>
    <property type="match status" value="1"/>
</dbReference>
<dbReference type="InterPro" id="IPR012400">
    <property type="entry name" value="Long_Oxdase"/>
</dbReference>
<feature type="active site" description="Proton acceptor" evidence="13">
    <location>
        <position position="691"/>
    </location>
</feature>
<dbReference type="EC" id="1.1.3.20" evidence="5 12"/>
<evidence type="ECO:0000256" key="12">
    <source>
        <dbReference type="PIRNR" id="PIRNR028937"/>
    </source>
</evidence>
<dbReference type="GO" id="GO:0046577">
    <property type="term" value="F:long-chain-alcohol oxidase activity"/>
    <property type="evidence" value="ECO:0007669"/>
    <property type="project" value="UniProtKB-EC"/>
</dbReference>
<comment type="caution">
    <text evidence="18">The sequence shown here is derived from an EMBL/GenBank/DDBJ whole genome shotgun (WGS) entry which is preliminary data.</text>
</comment>
<evidence type="ECO:0000256" key="8">
    <source>
        <dbReference type="ARBA" id="ARBA00022827"/>
    </source>
</evidence>
<evidence type="ECO:0000256" key="3">
    <source>
        <dbReference type="ARBA" id="ARBA00004370"/>
    </source>
</evidence>
<evidence type="ECO:0000256" key="13">
    <source>
        <dbReference type="PIRSR" id="PIRSR028937-1"/>
    </source>
</evidence>
<evidence type="ECO:0000256" key="14">
    <source>
        <dbReference type="PIRSR" id="PIRSR028937-2"/>
    </source>
</evidence>
<evidence type="ECO:0000256" key="1">
    <source>
        <dbReference type="ARBA" id="ARBA00000920"/>
    </source>
</evidence>
<dbReference type="EMBL" id="CAMAPE010000008">
    <property type="protein sequence ID" value="CAH9073740.1"/>
    <property type="molecule type" value="Genomic_DNA"/>
</dbReference>
<comment type="similarity">
    <text evidence="4 12">Belongs to the GMC oxidoreductase family.</text>
</comment>
<dbReference type="Pfam" id="PF05199">
    <property type="entry name" value="GMC_oxred_C"/>
    <property type="match status" value="1"/>
</dbReference>
<evidence type="ECO:0000256" key="7">
    <source>
        <dbReference type="ARBA" id="ARBA00022692"/>
    </source>
</evidence>
<evidence type="ECO:0000256" key="11">
    <source>
        <dbReference type="ARBA" id="ARBA00023136"/>
    </source>
</evidence>
<evidence type="ECO:0000256" key="9">
    <source>
        <dbReference type="ARBA" id="ARBA00022989"/>
    </source>
</evidence>
<dbReference type="GO" id="GO:0016020">
    <property type="term" value="C:membrane"/>
    <property type="evidence" value="ECO:0007669"/>
    <property type="project" value="UniProtKB-SubCell"/>
</dbReference>
<evidence type="ECO:0000256" key="4">
    <source>
        <dbReference type="ARBA" id="ARBA00010790"/>
    </source>
</evidence>
<accession>A0A9P0YSM4</accession>
<evidence type="ECO:0000259" key="17">
    <source>
        <dbReference type="Pfam" id="PF05199"/>
    </source>
</evidence>
<evidence type="ECO:0000313" key="18">
    <source>
        <dbReference type="EMBL" id="CAH9073740.1"/>
    </source>
</evidence>
<feature type="domain" description="Glucose-methanol-choline oxidoreductase N-terminal" evidence="16">
    <location>
        <begin position="288"/>
        <end position="512"/>
    </location>
</feature>
<evidence type="ECO:0000313" key="19">
    <source>
        <dbReference type="Proteomes" id="UP001152484"/>
    </source>
</evidence>
<keyword evidence="10 12" id="KW-0560">Oxidoreductase</keyword>
<sequence length="762" mass="82643">MSNEKKYSRLPSLKGGRRRKKYSHGLSPSQYQALASICEALIPPQPPPATGDDAKSLSSFYSSSASDPPFPDEAAEIVLGRLLPLAGFLFRWVLTLISTRLGSLLLCGFVCLNGRWPFIYKFSELPLKQREAILQKWSRDGIFIPLRIAFMVTKIAVCYVFISWTDEHSKNPAWEAIGFHPDINEEEALSEQKQKERPLDKGIIETINENDITTFKESLIKKGLDVTEGQNPETLTIKCDVVIVGSGCGGGVAAGVLSNSGLKVVVLEKGQYFVPEDYSGIEEPSIGELYESGGMLTTVDGKILIVAGTTVGGGSAINWAAAIKPPAEVLEEWSVERKIPLFGTSEYQSAMDAVCKRMGVTEVCSKEGLQNRVLRKGCENLGLDIEYVPRNSSEKHYCGSCGYGCRTGDKKGVDSTWLVDAVNRGAVILTGCRADRFILEDMEEGEKKRKKCMGVIATVNGLTKTLGQKSPVLRIEAGTTISACGSLYTPPLLIASGLRNKNIGTNLHLHPVLIAWGYFPESTSDLEGRCHEGGIITSIHKVVSEGEGGRKRTQAIIEAAAMGPSISAAQLPWTSGADMKERMRKYSRTVFLFSLPRDVGSGSVKKVGRIKYRLAQIDKENIRAGLRRALRIMVAAGAVEVGTFRSDGQKIACKGAVDKDEDFERFLDGVTVPGGVQAFGEEKWALYSSAHQMGSCRMGANEEDGAVDSNGECWEAKGLYVCDGSVLPSAVGVNPMVTILSTAYCISNRIAKSLTAGDKKNM</sequence>
<evidence type="ECO:0000256" key="6">
    <source>
        <dbReference type="ARBA" id="ARBA00022630"/>
    </source>
</evidence>
<feature type="region of interest" description="Disordered" evidence="15">
    <location>
        <begin position="1"/>
        <end position="27"/>
    </location>
</feature>
<keyword evidence="7" id="KW-0812">Transmembrane</keyword>
<keyword evidence="8 14" id="KW-0274">FAD</keyword>
<evidence type="ECO:0000256" key="5">
    <source>
        <dbReference type="ARBA" id="ARBA00013125"/>
    </source>
</evidence>
<comment type="catalytic activity">
    <reaction evidence="1 12">
        <text>a long-chain primary fatty alcohol + O2 = a long-chain fatty aldehyde + H2O2</text>
        <dbReference type="Rhea" id="RHEA:22756"/>
        <dbReference type="ChEBI" id="CHEBI:15379"/>
        <dbReference type="ChEBI" id="CHEBI:16240"/>
        <dbReference type="ChEBI" id="CHEBI:17176"/>
        <dbReference type="ChEBI" id="CHEBI:77396"/>
        <dbReference type="EC" id="1.1.3.20"/>
    </reaction>
</comment>
<dbReference type="AlphaFoldDB" id="A0A9P0YSM4"/>
<dbReference type="Gene3D" id="3.50.50.60">
    <property type="entry name" value="FAD/NAD(P)-binding domain"/>
    <property type="match status" value="2"/>
</dbReference>
<comment type="subcellular location">
    <subcellularLocation>
        <location evidence="3 12">Membrane</location>
    </subcellularLocation>
</comment>
<feature type="domain" description="Glucose-methanol-choline oxidoreductase C-terminal" evidence="17">
    <location>
        <begin position="609"/>
        <end position="743"/>
    </location>
</feature>
<comment type="function">
    <text evidence="2 12">Long-chain fatty alcohol oxidase involved in the omega-oxidation pathway of lipid degradation.</text>
</comment>
<evidence type="ECO:0000259" key="16">
    <source>
        <dbReference type="Pfam" id="PF00732"/>
    </source>
</evidence>
<dbReference type="PANTHER" id="PTHR46056:SF21">
    <property type="entry name" value="LONG-CHAIN-ALCOHOL OXIDASE"/>
    <property type="match status" value="1"/>
</dbReference>
<dbReference type="Proteomes" id="UP001152484">
    <property type="component" value="Unassembled WGS sequence"/>
</dbReference>